<dbReference type="NCBIfam" id="TIGR04514">
    <property type="entry name" value="GWxTD_dom"/>
    <property type="match status" value="1"/>
</dbReference>
<name>A0AAU7DSK5_9BACT</name>
<feature type="compositionally biased region" description="Basic and acidic residues" evidence="1">
    <location>
        <begin position="48"/>
        <end position="62"/>
    </location>
</feature>
<dbReference type="AlphaFoldDB" id="A0AAU7DSK5"/>
<dbReference type="EMBL" id="CP121196">
    <property type="protein sequence ID" value="XBH20045.1"/>
    <property type="molecule type" value="Genomic_DNA"/>
</dbReference>
<dbReference type="RefSeq" id="WP_348265269.1">
    <property type="nucleotide sequence ID" value="NZ_CP121196.1"/>
</dbReference>
<proteinExistence type="predicted"/>
<protein>
    <submittedName>
        <fullName evidence="3">GWxTD domain-containing protein</fullName>
    </submittedName>
</protein>
<feature type="compositionally biased region" description="Polar residues" evidence="1">
    <location>
        <begin position="34"/>
        <end position="44"/>
    </location>
</feature>
<reference evidence="3" key="1">
    <citation type="submission" date="2023-03" db="EMBL/GenBank/DDBJ databases">
        <title>Edaphobacter sp.</title>
        <authorList>
            <person name="Huber K.J."/>
            <person name="Papendorf J."/>
            <person name="Pilke C."/>
            <person name="Bunk B."/>
            <person name="Sproeer C."/>
            <person name="Pester M."/>
        </authorList>
    </citation>
    <scope>NUCLEOTIDE SEQUENCE</scope>
    <source>
        <strain evidence="3">DSM 110680</strain>
    </source>
</reference>
<evidence type="ECO:0000256" key="1">
    <source>
        <dbReference type="SAM" id="MobiDB-lite"/>
    </source>
</evidence>
<evidence type="ECO:0000313" key="3">
    <source>
        <dbReference type="EMBL" id="XBH20045.1"/>
    </source>
</evidence>
<dbReference type="InterPro" id="IPR030959">
    <property type="entry name" value="GWxTD_dom"/>
</dbReference>
<organism evidence="3">
    <name type="scientific">Telmatobacter sp. DSM 110680</name>
    <dbReference type="NCBI Taxonomy" id="3036704"/>
    <lineage>
        <taxon>Bacteria</taxon>
        <taxon>Pseudomonadati</taxon>
        <taxon>Acidobacteriota</taxon>
        <taxon>Terriglobia</taxon>
        <taxon>Terriglobales</taxon>
        <taxon>Acidobacteriaceae</taxon>
        <taxon>Telmatobacter</taxon>
    </lineage>
</organism>
<feature type="region of interest" description="Disordered" evidence="1">
    <location>
        <begin position="160"/>
        <end position="185"/>
    </location>
</feature>
<accession>A0AAU7DSK5</accession>
<evidence type="ECO:0000259" key="2">
    <source>
        <dbReference type="Pfam" id="PF20094"/>
    </source>
</evidence>
<dbReference type="Pfam" id="PF20094">
    <property type="entry name" value="GWxTD_dom"/>
    <property type="match status" value="1"/>
</dbReference>
<feature type="domain" description="GWxTD" evidence="2">
    <location>
        <begin position="78"/>
        <end position="171"/>
    </location>
</feature>
<feature type="region of interest" description="Disordered" evidence="1">
    <location>
        <begin position="28"/>
        <end position="62"/>
    </location>
</feature>
<gene>
    <name evidence="3" type="ORF">P8935_12145</name>
</gene>
<sequence length="576" mass="64835">MNFNGRSILFVALGCGLIFVPARNTHAQQAPDPSLQTRPASGQDQEPDPLKRQRSDEEKFKAQKEVRQEITIAYKSWLDQDVAYIITDEERKAFKNLANDEEREAFIEQFWLRRNPNPDSPDNEFREEHYRRIQYANDHYAAGKPGWKTDRGHMYIAFGPPDSIESHPSGGSYQRPQEEGGGETSTFPFETWHYRYIEGVGDNIDMEFVDTCQCGDYHFTIDRSEKDALAKTPGAGLTQWEEMGMSKKADRFKGGFENLGAGPLGSQNQSKEFDRIELAAKLFAPPPIKFKDLESAMSEHKLLTGPIFPFDVRTDFVKVTSSTVLVPVTIQIRNRDITFVTKDGVAKGVVNVLGKVTTLTHKTVQTFEDTVEVEQPAELLEKSLDRKSIYWKAVPLLPGLYRLDIAIKDVNNADHIGIYGKSLDVPAYHDEKLGTSSLILADQIYPVSSHDIGQGSCVIGNIHVCPRVTQNPATPVSFKRSQDLNFWMQVYNLGINDQTKSNEAKVTYQIIDSATNTVVFEKEQDSKDFGEHSDQLTVEKTIKVAGLQPGKYKVTIKINDEISKQEIAQSAPFVVE</sequence>